<evidence type="ECO:0000313" key="2">
    <source>
        <dbReference type="EMBL" id="RRT78282.1"/>
    </source>
</evidence>
<accession>A0A427APX9</accession>
<reference evidence="2 3" key="1">
    <citation type="journal article" date="2014" name="Agronomy (Basel)">
        <title>A Draft Genome Sequence for Ensete ventricosum, the Drought-Tolerant Tree Against Hunger.</title>
        <authorList>
            <person name="Harrison J."/>
            <person name="Moore K.A."/>
            <person name="Paszkiewicz K."/>
            <person name="Jones T."/>
            <person name="Grant M."/>
            <person name="Ambacheew D."/>
            <person name="Muzemil S."/>
            <person name="Studholme D.J."/>
        </authorList>
    </citation>
    <scope>NUCLEOTIDE SEQUENCE [LARGE SCALE GENOMIC DNA]</scope>
</reference>
<comment type="caution">
    <text evidence="2">The sequence shown here is derived from an EMBL/GenBank/DDBJ whole genome shotgun (WGS) entry which is preliminary data.</text>
</comment>
<dbReference type="EMBL" id="AMZH03001715">
    <property type="protein sequence ID" value="RRT78282.1"/>
    <property type="molecule type" value="Genomic_DNA"/>
</dbReference>
<gene>
    <name evidence="2" type="ORF">B296_00008438</name>
</gene>
<dbReference type="AlphaFoldDB" id="A0A427APX9"/>
<feature type="compositionally biased region" description="Basic and acidic residues" evidence="1">
    <location>
        <begin position="16"/>
        <end position="25"/>
    </location>
</feature>
<feature type="compositionally biased region" description="Basic and acidic residues" evidence="1">
    <location>
        <begin position="71"/>
        <end position="84"/>
    </location>
</feature>
<proteinExistence type="predicted"/>
<evidence type="ECO:0000256" key="1">
    <source>
        <dbReference type="SAM" id="MobiDB-lite"/>
    </source>
</evidence>
<dbReference type="Proteomes" id="UP000287651">
    <property type="component" value="Unassembled WGS sequence"/>
</dbReference>
<evidence type="ECO:0000313" key="3">
    <source>
        <dbReference type="Proteomes" id="UP000287651"/>
    </source>
</evidence>
<feature type="region of interest" description="Disordered" evidence="1">
    <location>
        <begin position="1"/>
        <end position="84"/>
    </location>
</feature>
<sequence>MIGEIGELDDSNAYIRLREPGKSEDMAEGVEASGQKGRGSGDKSRGLNYPKVSVSQNSGGLGGMPQWRRGRSIDREESDADARQ</sequence>
<protein>
    <submittedName>
        <fullName evidence="2">Uncharacterized protein</fullName>
    </submittedName>
</protein>
<name>A0A427APX9_ENSVE</name>
<organism evidence="2 3">
    <name type="scientific">Ensete ventricosum</name>
    <name type="common">Abyssinian banana</name>
    <name type="synonym">Musa ensete</name>
    <dbReference type="NCBI Taxonomy" id="4639"/>
    <lineage>
        <taxon>Eukaryota</taxon>
        <taxon>Viridiplantae</taxon>
        <taxon>Streptophyta</taxon>
        <taxon>Embryophyta</taxon>
        <taxon>Tracheophyta</taxon>
        <taxon>Spermatophyta</taxon>
        <taxon>Magnoliopsida</taxon>
        <taxon>Liliopsida</taxon>
        <taxon>Zingiberales</taxon>
        <taxon>Musaceae</taxon>
        <taxon>Ensete</taxon>
    </lineage>
</organism>
<feature type="compositionally biased region" description="Acidic residues" evidence="1">
    <location>
        <begin position="1"/>
        <end position="10"/>
    </location>
</feature>